<gene>
    <name evidence="6" type="ORF">ACD_78C00136G0001</name>
</gene>
<protein>
    <recommendedName>
        <fullName evidence="4">Pseudouridine synthase</fullName>
        <ecNumber evidence="4">5.4.99.-</ecNumber>
    </recommendedName>
</protein>
<dbReference type="Gene3D" id="3.10.290.10">
    <property type="entry name" value="RNA-binding S4 domain"/>
    <property type="match status" value="1"/>
</dbReference>
<sequence>AEEYITRGLVLVNGEKATLGQSVNPETDEIIINDKVIEERSELVYYKLNKPRDIITTCKQDGESSILDVVDIPERVFPIGRLDKETTGLILLTNDGRLSNYLMHPRYEHEKEYAVEVYGRIEDEALEDMRRGVMVLGKMTKPAEITRLSSGKFAIVLTEGRNRQIRRMVEAVEYTVKKLKRIRIENILLGDLEEWEYRPLNKTELDGLFKKLGI</sequence>
<dbReference type="InterPro" id="IPR042092">
    <property type="entry name" value="PsdUridine_s_RsuA/RluB/E/F_cat"/>
</dbReference>
<dbReference type="Pfam" id="PF00849">
    <property type="entry name" value="PseudoU_synth_2"/>
    <property type="match status" value="1"/>
</dbReference>
<dbReference type="EMBL" id="AMFJ01034136">
    <property type="protein sequence ID" value="EKD30150.1"/>
    <property type="molecule type" value="Genomic_DNA"/>
</dbReference>
<dbReference type="InterPro" id="IPR050343">
    <property type="entry name" value="RsuA_PseudoU_synthase"/>
</dbReference>
<dbReference type="GO" id="GO:0009982">
    <property type="term" value="F:pseudouridine synthase activity"/>
    <property type="evidence" value="ECO:0007669"/>
    <property type="project" value="InterPro"/>
</dbReference>
<evidence type="ECO:0000256" key="2">
    <source>
        <dbReference type="ARBA" id="ARBA00023235"/>
    </source>
</evidence>
<proteinExistence type="inferred from homology"/>
<dbReference type="PANTHER" id="PTHR47683:SF2">
    <property type="entry name" value="RNA-BINDING S4 DOMAIN-CONTAINING PROTEIN"/>
    <property type="match status" value="1"/>
</dbReference>
<evidence type="ECO:0000313" key="6">
    <source>
        <dbReference type="EMBL" id="EKD30150.1"/>
    </source>
</evidence>
<dbReference type="InterPro" id="IPR018496">
    <property type="entry name" value="PsdUridine_synth_RsuA/RluB_CS"/>
</dbReference>
<dbReference type="EC" id="5.4.99.-" evidence="4"/>
<evidence type="ECO:0000256" key="1">
    <source>
        <dbReference type="ARBA" id="ARBA00008348"/>
    </source>
</evidence>
<dbReference type="SUPFAM" id="SSF55174">
    <property type="entry name" value="Alpha-L RNA-binding motif"/>
    <property type="match status" value="1"/>
</dbReference>
<dbReference type="AlphaFoldDB" id="K1XIM9"/>
<organism evidence="6">
    <name type="scientific">uncultured bacterium</name>
    <name type="common">gcode 4</name>
    <dbReference type="NCBI Taxonomy" id="1234023"/>
    <lineage>
        <taxon>Bacteria</taxon>
        <taxon>environmental samples</taxon>
    </lineage>
</organism>
<dbReference type="InterPro" id="IPR000748">
    <property type="entry name" value="PsdUridine_synth_RsuA/RluB/E/F"/>
</dbReference>
<dbReference type="PROSITE" id="PS01149">
    <property type="entry name" value="PSI_RSU"/>
    <property type="match status" value="1"/>
</dbReference>
<accession>K1XIM9</accession>
<keyword evidence="3" id="KW-0694">RNA-binding</keyword>
<dbReference type="InterPro" id="IPR006145">
    <property type="entry name" value="PsdUridine_synth_RsuA/RluA"/>
</dbReference>
<feature type="domain" description="Pseudouridine synthase RsuA/RluA-like" evidence="5">
    <location>
        <begin position="46"/>
        <end position="171"/>
    </location>
</feature>
<dbReference type="Gene3D" id="3.30.70.1560">
    <property type="entry name" value="Alpha-L RNA-binding motif"/>
    <property type="match status" value="1"/>
</dbReference>
<evidence type="ECO:0000256" key="4">
    <source>
        <dbReference type="RuleBase" id="RU003887"/>
    </source>
</evidence>
<dbReference type="Gene3D" id="3.30.70.580">
    <property type="entry name" value="Pseudouridine synthase I, catalytic domain, N-terminal subdomain"/>
    <property type="match status" value="1"/>
</dbReference>
<reference evidence="6" key="1">
    <citation type="journal article" date="2012" name="Science">
        <title>Fermentation, hydrogen, and sulfur metabolism in multiple uncultivated bacterial phyla.</title>
        <authorList>
            <person name="Wrighton K.C."/>
            <person name="Thomas B.C."/>
            <person name="Sharon I."/>
            <person name="Miller C.S."/>
            <person name="Castelle C.J."/>
            <person name="VerBerkmoes N.C."/>
            <person name="Wilkins M.J."/>
            <person name="Hettich R.L."/>
            <person name="Lipton M.S."/>
            <person name="Williams K.H."/>
            <person name="Long P.E."/>
            <person name="Banfield J.F."/>
        </authorList>
    </citation>
    <scope>NUCLEOTIDE SEQUENCE [LARGE SCALE GENOMIC DNA]</scope>
</reference>
<dbReference type="GO" id="GO:0140098">
    <property type="term" value="F:catalytic activity, acting on RNA"/>
    <property type="evidence" value="ECO:0007669"/>
    <property type="project" value="UniProtKB-ARBA"/>
</dbReference>
<dbReference type="PANTHER" id="PTHR47683">
    <property type="entry name" value="PSEUDOURIDINE SYNTHASE FAMILY PROTEIN-RELATED"/>
    <property type="match status" value="1"/>
</dbReference>
<evidence type="ECO:0000259" key="5">
    <source>
        <dbReference type="Pfam" id="PF00849"/>
    </source>
</evidence>
<dbReference type="GO" id="GO:0006364">
    <property type="term" value="P:rRNA processing"/>
    <property type="evidence" value="ECO:0007669"/>
    <property type="project" value="UniProtKB-ARBA"/>
</dbReference>
<feature type="non-terminal residue" evidence="6">
    <location>
        <position position="1"/>
    </location>
</feature>
<dbReference type="InterPro" id="IPR020094">
    <property type="entry name" value="TruA/RsuA/RluB/E/F_N"/>
</dbReference>
<evidence type="ECO:0000256" key="3">
    <source>
        <dbReference type="PROSITE-ProRule" id="PRU00182"/>
    </source>
</evidence>
<dbReference type="InterPro" id="IPR036986">
    <property type="entry name" value="S4_RNA-bd_sf"/>
</dbReference>
<dbReference type="NCBIfam" id="TIGR00093">
    <property type="entry name" value="pseudouridine synthase"/>
    <property type="match status" value="1"/>
</dbReference>
<dbReference type="SUPFAM" id="SSF55120">
    <property type="entry name" value="Pseudouridine synthase"/>
    <property type="match status" value="1"/>
</dbReference>
<name>K1XIM9_9BACT</name>
<comment type="caution">
    <text evidence="6">The sequence shown here is derived from an EMBL/GenBank/DDBJ whole genome shotgun (WGS) entry which is preliminary data.</text>
</comment>
<dbReference type="InterPro" id="IPR020103">
    <property type="entry name" value="PsdUridine_synth_cat_dom_sf"/>
</dbReference>
<dbReference type="GO" id="GO:0003723">
    <property type="term" value="F:RNA binding"/>
    <property type="evidence" value="ECO:0007669"/>
    <property type="project" value="UniProtKB-KW"/>
</dbReference>
<keyword evidence="2 4" id="KW-0413">Isomerase</keyword>
<dbReference type="PROSITE" id="PS50889">
    <property type="entry name" value="S4"/>
    <property type="match status" value="1"/>
</dbReference>
<comment type="similarity">
    <text evidence="1 4">Belongs to the pseudouridine synthase RsuA family.</text>
</comment>
<dbReference type="GO" id="GO:0001522">
    <property type="term" value="P:pseudouridine synthesis"/>
    <property type="evidence" value="ECO:0007669"/>
    <property type="project" value="InterPro"/>
</dbReference>